<name>A0A1I3WX27_9HYPH</name>
<dbReference type="RefSeq" id="WP_244532080.1">
    <property type="nucleotide sequence ID" value="NZ_FOSN01000002.1"/>
</dbReference>
<evidence type="ECO:0000313" key="1">
    <source>
        <dbReference type="EMBL" id="SFK11086.1"/>
    </source>
</evidence>
<dbReference type="STRING" id="1612308.SAMN05444581_102152"/>
<dbReference type="AlphaFoldDB" id="A0A1I3WX27"/>
<proteinExistence type="predicted"/>
<organism evidence="1 2">
    <name type="scientific">Methylocapsa palsarum</name>
    <dbReference type="NCBI Taxonomy" id="1612308"/>
    <lineage>
        <taxon>Bacteria</taxon>
        <taxon>Pseudomonadati</taxon>
        <taxon>Pseudomonadota</taxon>
        <taxon>Alphaproteobacteria</taxon>
        <taxon>Hyphomicrobiales</taxon>
        <taxon>Beijerinckiaceae</taxon>
        <taxon>Methylocapsa</taxon>
    </lineage>
</organism>
<reference evidence="1 2" key="1">
    <citation type="submission" date="2016-10" db="EMBL/GenBank/DDBJ databases">
        <authorList>
            <person name="de Groot N.N."/>
        </authorList>
    </citation>
    <scope>NUCLEOTIDE SEQUENCE [LARGE SCALE GENOMIC DNA]</scope>
    <source>
        <strain evidence="1 2">NE2</strain>
    </source>
</reference>
<dbReference type="Pfam" id="PF26541">
    <property type="entry name" value="MafI2"/>
    <property type="match status" value="1"/>
</dbReference>
<dbReference type="Proteomes" id="UP000198755">
    <property type="component" value="Unassembled WGS sequence"/>
</dbReference>
<protein>
    <submittedName>
        <fullName evidence="1">Uncharacterized protein</fullName>
    </submittedName>
</protein>
<evidence type="ECO:0000313" key="2">
    <source>
        <dbReference type="Proteomes" id="UP000198755"/>
    </source>
</evidence>
<dbReference type="InterPro" id="IPR058702">
    <property type="entry name" value="MafI2-like"/>
</dbReference>
<accession>A0A1I3WX27</accession>
<dbReference type="EMBL" id="FOSN01000002">
    <property type="protein sequence ID" value="SFK11086.1"/>
    <property type="molecule type" value="Genomic_DNA"/>
</dbReference>
<sequence>MARVADYQSVITSTCRALRGAVSSHLRSVQVEWNDHQIDIYCFFDGPISEDDEEDMGVAASEVAADFSGHMVDEHCIRADYPERIIPTNNDRHIVFLRKEASS</sequence>
<keyword evidence="2" id="KW-1185">Reference proteome</keyword>
<gene>
    <name evidence="1" type="ORF">SAMN05444581_102152</name>
</gene>